<dbReference type="EC" id="2.7.11.1" evidence="1"/>
<dbReference type="InterPro" id="IPR003533">
    <property type="entry name" value="Doublecortin_dom"/>
</dbReference>
<evidence type="ECO:0000256" key="8">
    <source>
        <dbReference type="ARBA" id="ARBA00048679"/>
    </source>
</evidence>
<dbReference type="GO" id="GO:0004674">
    <property type="term" value="F:protein serine/threonine kinase activity"/>
    <property type="evidence" value="ECO:0007669"/>
    <property type="project" value="UniProtKB-KW"/>
</dbReference>
<dbReference type="Pfam" id="PF03607">
    <property type="entry name" value="DCX"/>
    <property type="match status" value="2"/>
</dbReference>
<name>A0A813V0B4_ADIRI</name>
<keyword evidence="3" id="KW-0808">Transferase</keyword>
<gene>
    <name evidence="12" type="ORF">EDS130_LOCUS6492</name>
</gene>
<dbReference type="AlphaFoldDB" id="A0A813V0B4"/>
<feature type="compositionally biased region" description="Polar residues" evidence="9">
    <location>
        <begin position="351"/>
        <end position="363"/>
    </location>
</feature>
<keyword evidence="4" id="KW-0547">Nucleotide-binding</keyword>
<dbReference type="InterPro" id="IPR008271">
    <property type="entry name" value="Ser/Thr_kinase_AS"/>
</dbReference>
<comment type="catalytic activity">
    <reaction evidence="7">
        <text>L-threonyl-[protein] + ATP = O-phospho-L-threonyl-[protein] + ADP + H(+)</text>
        <dbReference type="Rhea" id="RHEA:46608"/>
        <dbReference type="Rhea" id="RHEA-COMP:11060"/>
        <dbReference type="Rhea" id="RHEA-COMP:11605"/>
        <dbReference type="ChEBI" id="CHEBI:15378"/>
        <dbReference type="ChEBI" id="CHEBI:30013"/>
        <dbReference type="ChEBI" id="CHEBI:30616"/>
        <dbReference type="ChEBI" id="CHEBI:61977"/>
        <dbReference type="ChEBI" id="CHEBI:456216"/>
        <dbReference type="EC" id="2.7.11.1"/>
    </reaction>
</comment>
<dbReference type="SUPFAM" id="SSF56112">
    <property type="entry name" value="Protein kinase-like (PK-like)"/>
    <property type="match status" value="1"/>
</dbReference>
<evidence type="ECO:0000256" key="9">
    <source>
        <dbReference type="SAM" id="MobiDB-lite"/>
    </source>
</evidence>
<dbReference type="GO" id="GO:0005524">
    <property type="term" value="F:ATP binding"/>
    <property type="evidence" value="ECO:0007669"/>
    <property type="project" value="UniProtKB-KW"/>
</dbReference>
<evidence type="ECO:0000256" key="6">
    <source>
        <dbReference type="ARBA" id="ARBA00022840"/>
    </source>
</evidence>
<dbReference type="SUPFAM" id="SSF89837">
    <property type="entry name" value="Doublecortin (DC)"/>
    <property type="match status" value="2"/>
</dbReference>
<dbReference type="FunFam" id="1.10.510.10:FF:000571">
    <property type="entry name" value="Maternal embryonic leucine zipper kinase"/>
    <property type="match status" value="1"/>
</dbReference>
<dbReference type="InterPro" id="IPR000719">
    <property type="entry name" value="Prot_kinase_dom"/>
</dbReference>
<dbReference type="OrthoDB" id="1738954at2759"/>
<accession>A0A813V0B4</accession>
<dbReference type="FunFam" id="3.30.200.20:FF:000003">
    <property type="entry name" value="Non-specific serine/threonine protein kinase"/>
    <property type="match status" value="1"/>
</dbReference>
<protein>
    <recommendedName>
        <fullName evidence="1">non-specific serine/threonine protein kinase</fullName>
        <ecNumber evidence="1">2.7.11.1</ecNumber>
    </recommendedName>
</protein>
<dbReference type="PROSITE" id="PS50309">
    <property type="entry name" value="DC"/>
    <property type="match status" value="2"/>
</dbReference>
<dbReference type="Pfam" id="PF00069">
    <property type="entry name" value="Pkinase"/>
    <property type="match status" value="1"/>
</dbReference>
<evidence type="ECO:0000259" key="11">
    <source>
        <dbReference type="PROSITE" id="PS50309"/>
    </source>
</evidence>
<evidence type="ECO:0000256" key="5">
    <source>
        <dbReference type="ARBA" id="ARBA00022777"/>
    </source>
</evidence>
<feature type="region of interest" description="Disordered" evidence="9">
    <location>
        <begin position="339"/>
        <end position="375"/>
    </location>
</feature>
<dbReference type="InterPro" id="IPR036572">
    <property type="entry name" value="Doublecortin_dom_sf"/>
</dbReference>
<feature type="domain" description="Protein kinase" evidence="10">
    <location>
        <begin position="529"/>
        <end position="786"/>
    </location>
</feature>
<dbReference type="SMART" id="SM00537">
    <property type="entry name" value="DCX"/>
    <property type="match status" value="2"/>
</dbReference>
<proteinExistence type="predicted"/>
<feature type="domain" description="Doublecortin" evidence="11">
    <location>
        <begin position="48"/>
        <end position="130"/>
    </location>
</feature>
<reference evidence="12" key="1">
    <citation type="submission" date="2021-02" db="EMBL/GenBank/DDBJ databases">
        <authorList>
            <person name="Nowell W R."/>
        </authorList>
    </citation>
    <scope>NUCLEOTIDE SEQUENCE</scope>
</reference>
<comment type="caution">
    <text evidence="12">The sequence shown here is derived from an EMBL/GenBank/DDBJ whole genome shotgun (WGS) entry which is preliminary data.</text>
</comment>
<evidence type="ECO:0000256" key="1">
    <source>
        <dbReference type="ARBA" id="ARBA00012513"/>
    </source>
</evidence>
<evidence type="ECO:0000313" key="13">
    <source>
        <dbReference type="Proteomes" id="UP000663852"/>
    </source>
</evidence>
<feature type="domain" description="Doublecortin" evidence="11">
    <location>
        <begin position="240"/>
        <end position="315"/>
    </location>
</feature>
<evidence type="ECO:0000256" key="7">
    <source>
        <dbReference type="ARBA" id="ARBA00047899"/>
    </source>
</evidence>
<evidence type="ECO:0000313" key="12">
    <source>
        <dbReference type="EMBL" id="CAF0834140.1"/>
    </source>
</evidence>
<evidence type="ECO:0000256" key="3">
    <source>
        <dbReference type="ARBA" id="ARBA00022679"/>
    </source>
</evidence>
<evidence type="ECO:0000256" key="2">
    <source>
        <dbReference type="ARBA" id="ARBA00022527"/>
    </source>
</evidence>
<evidence type="ECO:0000259" key="10">
    <source>
        <dbReference type="PROSITE" id="PS50011"/>
    </source>
</evidence>
<dbReference type="InterPro" id="IPR011009">
    <property type="entry name" value="Kinase-like_dom_sf"/>
</dbReference>
<comment type="catalytic activity">
    <reaction evidence="8">
        <text>L-seryl-[protein] + ATP = O-phospho-L-seryl-[protein] + ADP + H(+)</text>
        <dbReference type="Rhea" id="RHEA:17989"/>
        <dbReference type="Rhea" id="RHEA-COMP:9863"/>
        <dbReference type="Rhea" id="RHEA-COMP:11604"/>
        <dbReference type="ChEBI" id="CHEBI:15378"/>
        <dbReference type="ChEBI" id="CHEBI:29999"/>
        <dbReference type="ChEBI" id="CHEBI:30616"/>
        <dbReference type="ChEBI" id="CHEBI:83421"/>
        <dbReference type="ChEBI" id="CHEBI:456216"/>
        <dbReference type="EC" id="2.7.11.1"/>
    </reaction>
</comment>
<keyword evidence="5" id="KW-0418">Kinase</keyword>
<dbReference type="EMBL" id="CAJNOJ010000019">
    <property type="protein sequence ID" value="CAF0834140.1"/>
    <property type="molecule type" value="Genomic_DNA"/>
</dbReference>
<keyword evidence="6" id="KW-0067">ATP-binding</keyword>
<dbReference type="GO" id="GO:0035556">
    <property type="term" value="P:intracellular signal transduction"/>
    <property type="evidence" value="ECO:0007669"/>
    <property type="project" value="InterPro"/>
</dbReference>
<dbReference type="PROSITE" id="PS50011">
    <property type="entry name" value="PROTEIN_KINASE_DOM"/>
    <property type="match status" value="1"/>
</dbReference>
<evidence type="ECO:0000256" key="4">
    <source>
        <dbReference type="ARBA" id="ARBA00022741"/>
    </source>
</evidence>
<sequence>MSDVISSYYQWPRQSITKSTRPTDRMSRSTRRIVPQFSKERSSRSTTRKITLYRNGDPYFSGKQISIDPQNYNSMQLFFQQLSTIIDLPYGVRRLFTMQNGSEITNVNYLKDGASYVCASFEPFQKLSYATITTPRIPLKSEHLFNFNVYQSLGWPVRQPLNDIHSPNRVHVRPLPTNQFTKVGAIHGSISTTHANNRLLANNLFLQSFSSTAANSVQQQKKFHFKQNKYTPESSFNKPRSITIIKQGNEKAIKTITILLNRRTVQTFDQLLCDISEAFGHQKNRSDKIKRLFNLRGRQVNGINDFFRDDDVFVAVTHNNDISSVDLHEISLKLFTDSQNSPTHRRRAKKTVQTSTDADTSIVEQKDEESLSSKESAFIPTRTMNNKQNEIVPEHLFTSNDSSPQKTKRTNKLPTISIIEQQRERERQRLREEEELRRKRILSRKEPQQGIQIYSIPKFEQLAIDTNTDASHPNKIKTPTSVRTKLSSINSLPTSYSNENDLSPVSKTFVIKTRSSVIHSTPSVVTDKYELGKKMGDGNFAIVRRSKARDSDREVAIKIIDKSKMQGKQYMLEHEINIMYMCRHPNIIRLFEDYETPEEIYLVMELIKGGDLFEYITRHRCFDEPTSALMIRDVAEALVYIHAKKIVHRDVKPENLLVMHRKDGRITIKLTDFGLALQITDPIKTVCGTPTYVAPEILAETGYGTEVDCWAIGVILYILLCGYPPFKTVERNQDELFQMIQRGKFSYDTEYWNSISPAVKNLIDHLLIVDRQKRMRADQILLHPWIITAGHSKSILNMEELKKTLRLEYDMKMAEYAMESTTAS</sequence>
<keyword evidence="2" id="KW-0723">Serine/threonine-protein kinase</keyword>
<organism evidence="12 13">
    <name type="scientific">Adineta ricciae</name>
    <name type="common">Rotifer</name>
    <dbReference type="NCBI Taxonomy" id="249248"/>
    <lineage>
        <taxon>Eukaryota</taxon>
        <taxon>Metazoa</taxon>
        <taxon>Spiralia</taxon>
        <taxon>Gnathifera</taxon>
        <taxon>Rotifera</taxon>
        <taxon>Eurotatoria</taxon>
        <taxon>Bdelloidea</taxon>
        <taxon>Adinetida</taxon>
        <taxon>Adinetidae</taxon>
        <taxon>Adineta</taxon>
    </lineage>
</organism>
<dbReference type="Gene3D" id="1.10.510.10">
    <property type="entry name" value="Transferase(Phosphotransferase) domain 1"/>
    <property type="match status" value="1"/>
</dbReference>
<dbReference type="Proteomes" id="UP000663852">
    <property type="component" value="Unassembled WGS sequence"/>
</dbReference>
<dbReference type="SMART" id="SM00220">
    <property type="entry name" value="S_TKc"/>
    <property type="match status" value="1"/>
</dbReference>
<dbReference type="PANTHER" id="PTHR24347">
    <property type="entry name" value="SERINE/THREONINE-PROTEIN KINASE"/>
    <property type="match status" value="1"/>
</dbReference>
<dbReference type="Gene3D" id="3.10.20.230">
    <property type="entry name" value="Doublecortin domain"/>
    <property type="match status" value="2"/>
</dbReference>
<dbReference type="PROSITE" id="PS00108">
    <property type="entry name" value="PROTEIN_KINASE_ST"/>
    <property type="match status" value="1"/>
</dbReference>